<protein>
    <submittedName>
        <fullName evidence="2">Uncharacterized protein</fullName>
    </submittedName>
</protein>
<reference evidence="2 3" key="1">
    <citation type="journal article" date="2023" name="Hortic Res">
        <title>Pangenome of water caltrop reveals structural variations and asymmetric subgenome divergence after allopolyploidization.</title>
        <authorList>
            <person name="Zhang X."/>
            <person name="Chen Y."/>
            <person name="Wang L."/>
            <person name="Yuan Y."/>
            <person name="Fang M."/>
            <person name="Shi L."/>
            <person name="Lu R."/>
            <person name="Comes H.P."/>
            <person name="Ma Y."/>
            <person name="Chen Y."/>
            <person name="Huang G."/>
            <person name="Zhou Y."/>
            <person name="Zheng Z."/>
            <person name="Qiu Y."/>
        </authorList>
    </citation>
    <scope>NUCLEOTIDE SEQUENCE [LARGE SCALE GENOMIC DNA]</scope>
    <source>
        <strain evidence="2">F231</strain>
    </source>
</reference>
<comment type="caution">
    <text evidence="2">The sequence shown here is derived from an EMBL/GenBank/DDBJ whole genome shotgun (WGS) entry which is preliminary data.</text>
</comment>
<dbReference type="Proteomes" id="UP001346149">
    <property type="component" value="Unassembled WGS sequence"/>
</dbReference>
<proteinExistence type="predicted"/>
<evidence type="ECO:0000313" key="3">
    <source>
        <dbReference type="Proteomes" id="UP001346149"/>
    </source>
</evidence>
<gene>
    <name evidence="2" type="ORF">SAY86_020925</name>
</gene>
<keyword evidence="3" id="KW-1185">Reference proteome</keyword>
<evidence type="ECO:0000313" key="2">
    <source>
        <dbReference type="EMBL" id="KAK4800438.1"/>
    </source>
</evidence>
<sequence length="147" mass="16134">MIQKMRAAADAQSLPLSQSESDTSASNGGLRRRLSSLSFKLQAASSLSASASVTASWAASFRRSKSFSSMGEATGTSIRRWWEWGWTWILSKKPVFARDLEMNQEEARAIGSKSIGSWKHAIFKVQSEIRKLVGSDAPVGLPLTIRQ</sequence>
<evidence type="ECO:0000256" key="1">
    <source>
        <dbReference type="SAM" id="MobiDB-lite"/>
    </source>
</evidence>
<dbReference type="EMBL" id="JAXQNO010000003">
    <property type="protein sequence ID" value="KAK4800438.1"/>
    <property type="molecule type" value="Genomic_DNA"/>
</dbReference>
<organism evidence="2 3">
    <name type="scientific">Trapa natans</name>
    <name type="common">Water chestnut</name>
    <dbReference type="NCBI Taxonomy" id="22666"/>
    <lineage>
        <taxon>Eukaryota</taxon>
        <taxon>Viridiplantae</taxon>
        <taxon>Streptophyta</taxon>
        <taxon>Embryophyta</taxon>
        <taxon>Tracheophyta</taxon>
        <taxon>Spermatophyta</taxon>
        <taxon>Magnoliopsida</taxon>
        <taxon>eudicotyledons</taxon>
        <taxon>Gunneridae</taxon>
        <taxon>Pentapetalae</taxon>
        <taxon>rosids</taxon>
        <taxon>malvids</taxon>
        <taxon>Myrtales</taxon>
        <taxon>Lythraceae</taxon>
        <taxon>Trapa</taxon>
    </lineage>
</organism>
<dbReference type="PANTHER" id="PTHR35714:SF1">
    <property type="entry name" value="OS02G0715300 PROTEIN"/>
    <property type="match status" value="1"/>
</dbReference>
<dbReference type="PANTHER" id="PTHR35714">
    <property type="entry name" value="OS02G0715300 PROTEIN"/>
    <property type="match status" value="1"/>
</dbReference>
<name>A0AAN7MY96_TRANT</name>
<feature type="compositionally biased region" description="Polar residues" evidence="1">
    <location>
        <begin position="14"/>
        <end position="27"/>
    </location>
</feature>
<dbReference type="AlphaFoldDB" id="A0AAN7MY96"/>
<accession>A0AAN7MY96</accession>
<feature type="region of interest" description="Disordered" evidence="1">
    <location>
        <begin position="6"/>
        <end position="29"/>
    </location>
</feature>